<organism evidence="2 3">
    <name type="scientific">Pediococcus stilesii</name>
    <dbReference type="NCBI Taxonomy" id="331679"/>
    <lineage>
        <taxon>Bacteria</taxon>
        <taxon>Bacillati</taxon>
        <taxon>Bacillota</taxon>
        <taxon>Bacilli</taxon>
        <taxon>Lactobacillales</taxon>
        <taxon>Lactobacillaceae</taxon>
        <taxon>Pediococcus</taxon>
    </lineage>
</organism>
<dbReference type="InterPro" id="IPR010387">
    <property type="entry name" value="QueT"/>
</dbReference>
<feature type="transmembrane region" description="Helical" evidence="1">
    <location>
        <begin position="128"/>
        <end position="152"/>
    </location>
</feature>
<dbReference type="PANTHER" id="PTHR40044">
    <property type="entry name" value="INTEGRAL MEMBRANE PROTEIN-RELATED"/>
    <property type="match status" value="1"/>
</dbReference>
<reference evidence="2 3" key="1">
    <citation type="journal article" date="2015" name="Genome Announc.">
        <title>Expanding the biotechnology potential of lactobacilli through comparative genomics of 213 strains and associated genera.</title>
        <authorList>
            <person name="Sun Z."/>
            <person name="Harris H.M."/>
            <person name="McCann A."/>
            <person name="Guo C."/>
            <person name="Argimon S."/>
            <person name="Zhang W."/>
            <person name="Yang X."/>
            <person name="Jeffery I.B."/>
            <person name="Cooney J.C."/>
            <person name="Kagawa T.F."/>
            <person name="Liu W."/>
            <person name="Song Y."/>
            <person name="Salvetti E."/>
            <person name="Wrobel A."/>
            <person name="Rasinkangas P."/>
            <person name="Parkhill J."/>
            <person name="Rea M.C."/>
            <person name="O'Sullivan O."/>
            <person name="Ritari J."/>
            <person name="Douillard F.P."/>
            <person name="Paul Ross R."/>
            <person name="Yang R."/>
            <person name="Briner A.E."/>
            <person name="Felis G.E."/>
            <person name="de Vos W.M."/>
            <person name="Barrangou R."/>
            <person name="Klaenhammer T.R."/>
            <person name="Caufield P.W."/>
            <person name="Cui Y."/>
            <person name="Zhang H."/>
            <person name="O'Toole P.W."/>
        </authorList>
    </citation>
    <scope>NUCLEOTIDE SEQUENCE [LARGE SCALE GENOMIC DNA]</scope>
    <source>
        <strain evidence="2 3">DSM 18001</strain>
    </source>
</reference>
<keyword evidence="1" id="KW-0472">Membrane</keyword>
<dbReference type="PATRIC" id="fig|331679.3.peg.780"/>
<feature type="transmembrane region" description="Helical" evidence="1">
    <location>
        <begin position="6"/>
        <end position="28"/>
    </location>
</feature>
<keyword evidence="1" id="KW-0812">Transmembrane</keyword>
<gene>
    <name evidence="2" type="ORF">IV81_GL000773</name>
</gene>
<evidence type="ECO:0000256" key="1">
    <source>
        <dbReference type="SAM" id="Phobius"/>
    </source>
</evidence>
<dbReference type="Pfam" id="PF06177">
    <property type="entry name" value="QueT"/>
    <property type="match status" value="1"/>
</dbReference>
<protein>
    <recommendedName>
        <fullName evidence="4">QueT transporter family protein</fullName>
    </recommendedName>
</protein>
<keyword evidence="1" id="KW-1133">Transmembrane helix</keyword>
<dbReference type="Proteomes" id="UP000051859">
    <property type="component" value="Unassembled WGS sequence"/>
</dbReference>
<dbReference type="PIRSF" id="PIRSF031501">
    <property type="entry name" value="QueT"/>
    <property type="match status" value="1"/>
</dbReference>
<proteinExistence type="predicted"/>
<evidence type="ECO:0000313" key="2">
    <source>
        <dbReference type="EMBL" id="KRN94984.1"/>
    </source>
</evidence>
<dbReference type="Gene3D" id="1.10.1760.20">
    <property type="match status" value="1"/>
</dbReference>
<name>A0A0R2KZL4_9LACO</name>
<accession>A0A0R2KZL4</accession>
<dbReference type="PANTHER" id="PTHR40044:SF1">
    <property type="entry name" value="INTEGRAL MEMBRANE PROTEIN"/>
    <property type="match status" value="1"/>
</dbReference>
<evidence type="ECO:0008006" key="4">
    <source>
        <dbReference type="Google" id="ProtNLM"/>
    </source>
</evidence>
<keyword evidence="3" id="KW-1185">Reference proteome</keyword>
<comment type="caution">
    <text evidence="2">The sequence shown here is derived from an EMBL/GenBank/DDBJ whole genome shotgun (WGS) entry which is preliminary data.</text>
</comment>
<feature type="transmembrane region" description="Helical" evidence="1">
    <location>
        <begin position="71"/>
        <end position="89"/>
    </location>
</feature>
<dbReference type="STRING" id="331679.IV81_GL000773"/>
<dbReference type="AlphaFoldDB" id="A0A0R2KZL4"/>
<evidence type="ECO:0000313" key="3">
    <source>
        <dbReference type="Proteomes" id="UP000051859"/>
    </source>
</evidence>
<dbReference type="EMBL" id="JQBX01000002">
    <property type="protein sequence ID" value="KRN94984.1"/>
    <property type="molecule type" value="Genomic_DNA"/>
</dbReference>
<sequence length="162" mass="18072">MSTREIVLSAIIAALYVAITFVFSAISYGPVQFRIAEMLNCLIIYDKRYIWGITLGVLISNLQSTLGIIDITWGTLTTVITLTVVYFVTKKITDRRIQLAICVLITTVLMGFLVALELTYVLKSPFLYTWLTVSLGELVVMLAGAFVIYFLGNTINLSLESR</sequence>
<feature type="transmembrane region" description="Helical" evidence="1">
    <location>
        <begin position="101"/>
        <end position="122"/>
    </location>
</feature>